<accession>A0A0X8G7D8</accession>
<protein>
    <submittedName>
        <fullName evidence="1">Uncharacterized protein</fullName>
    </submittedName>
</protein>
<reference evidence="2" key="1">
    <citation type="submission" date="2015-12" db="EMBL/GenBank/DDBJ databases">
        <title>Complete genome sequence of Lutibacter profundus strain LP1.</title>
        <authorList>
            <person name="Wissuwa J."/>
            <person name="Le Moine Bauer S."/>
            <person name="Stokke R."/>
            <person name="Dahle H."/>
            <person name="Steen I.H."/>
        </authorList>
    </citation>
    <scope>NUCLEOTIDE SEQUENCE [LARGE SCALE GENOMIC DNA]</scope>
    <source>
        <strain evidence="2">LP1</strain>
    </source>
</reference>
<proteinExistence type="predicted"/>
<evidence type="ECO:0000313" key="2">
    <source>
        <dbReference type="Proteomes" id="UP000059672"/>
    </source>
</evidence>
<dbReference type="STRING" id="1622118.Lupro_09130"/>
<dbReference type="Proteomes" id="UP000059672">
    <property type="component" value="Chromosome"/>
</dbReference>
<reference evidence="1 2" key="2">
    <citation type="journal article" date="2016" name="Int. J. Syst. Evol. Microbiol.">
        <title>Lutibacter profundi sp. nov., isolated from a deep-sea hydrothermal system on the Arctic Mid-Ocean Ridge and emended description of the genus Lutibacter.</title>
        <authorList>
            <person name="Le Moine Bauer S."/>
            <person name="Roalkvam I."/>
            <person name="Steen I.H."/>
            <person name="Dahle H."/>
        </authorList>
    </citation>
    <scope>NUCLEOTIDE SEQUENCE [LARGE SCALE GENOMIC DNA]</scope>
    <source>
        <strain evidence="1 2">LP1</strain>
    </source>
</reference>
<dbReference type="KEGG" id="lut:Lupro_09130"/>
<organism evidence="1 2">
    <name type="scientific">Lutibacter profundi</name>
    <dbReference type="NCBI Taxonomy" id="1622118"/>
    <lineage>
        <taxon>Bacteria</taxon>
        <taxon>Pseudomonadati</taxon>
        <taxon>Bacteroidota</taxon>
        <taxon>Flavobacteriia</taxon>
        <taxon>Flavobacteriales</taxon>
        <taxon>Flavobacteriaceae</taxon>
        <taxon>Lutibacter</taxon>
    </lineage>
</organism>
<dbReference type="EMBL" id="CP013355">
    <property type="protein sequence ID" value="AMC11414.1"/>
    <property type="molecule type" value="Genomic_DNA"/>
</dbReference>
<keyword evidence="2" id="KW-1185">Reference proteome</keyword>
<sequence>MLIKCSNLKYLDAYNGLKGKPKMIESTTYKINFIDSLENEIVAFKIMFHFDSKGRILKCPHLNKDGTIGYGETKYIYDKKGNMIEYIRYGKDSFVNIQNKYEYNKYGKLLKRESYFNGNIKAITKYNYDINNREARIIMRNSDGSFRDNALEKYDRNWNDTELISYDSLGNQKSRIEFEYDKRGNKYLYKYYSSKNELYKISKTIFNEYNDPIWASSIQFSSKDTIKGKVTEFKYLYDTKNNPIEEKSIVNGKTVWITRNNIMY</sequence>
<gene>
    <name evidence="1" type="ORF">Lupro_09130</name>
</gene>
<dbReference type="Gene3D" id="2.180.10.10">
    <property type="entry name" value="RHS repeat-associated core"/>
    <property type="match status" value="1"/>
</dbReference>
<name>A0A0X8G7D8_9FLAO</name>
<evidence type="ECO:0000313" key="1">
    <source>
        <dbReference type="EMBL" id="AMC11414.1"/>
    </source>
</evidence>
<dbReference type="AlphaFoldDB" id="A0A0X8G7D8"/>